<reference evidence="7" key="1">
    <citation type="submission" date="2021-01" db="EMBL/GenBank/DDBJ databases">
        <authorList>
            <person name="Corre E."/>
            <person name="Pelletier E."/>
            <person name="Niang G."/>
            <person name="Scheremetjew M."/>
            <person name="Finn R."/>
            <person name="Kale V."/>
            <person name="Holt S."/>
            <person name="Cochrane G."/>
            <person name="Meng A."/>
            <person name="Brown T."/>
            <person name="Cohen L."/>
        </authorList>
    </citation>
    <scope>NUCLEOTIDE SEQUENCE</scope>
</reference>
<dbReference type="PANTHER" id="PTHR10516:SF443">
    <property type="entry name" value="FK506-BINDING PROTEIN 59-RELATED"/>
    <property type="match status" value="1"/>
</dbReference>
<dbReference type="SUPFAM" id="SSF54534">
    <property type="entry name" value="FKBP-like"/>
    <property type="match status" value="1"/>
</dbReference>
<evidence type="ECO:0000313" key="7">
    <source>
        <dbReference type="EMBL" id="CAD8869207.1"/>
    </source>
</evidence>
<dbReference type="PROSITE" id="PS50059">
    <property type="entry name" value="FKBP_PPIASE"/>
    <property type="match status" value="1"/>
</dbReference>
<dbReference type="EC" id="5.2.1.8" evidence="2 5"/>
<keyword evidence="3 5" id="KW-0697">Rotamase</keyword>
<dbReference type="Gene3D" id="3.10.50.40">
    <property type="match status" value="1"/>
</dbReference>
<evidence type="ECO:0000256" key="5">
    <source>
        <dbReference type="PROSITE-ProRule" id="PRU00277"/>
    </source>
</evidence>
<gene>
    <name evidence="7" type="ORF">NSCI0253_LOCUS43563</name>
</gene>
<evidence type="ECO:0000256" key="1">
    <source>
        <dbReference type="ARBA" id="ARBA00000971"/>
    </source>
</evidence>
<dbReference type="InterPro" id="IPR046357">
    <property type="entry name" value="PPIase_dom_sf"/>
</dbReference>
<evidence type="ECO:0000256" key="2">
    <source>
        <dbReference type="ARBA" id="ARBA00013194"/>
    </source>
</evidence>
<dbReference type="AlphaFoldDB" id="A0A7S1AYB5"/>
<name>A0A7S1AYB5_NOCSC</name>
<feature type="domain" description="PPIase FKBP-type" evidence="6">
    <location>
        <begin position="75"/>
        <end position="160"/>
    </location>
</feature>
<dbReference type="EMBL" id="HBFQ01061425">
    <property type="protein sequence ID" value="CAD8869207.1"/>
    <property type="molecule type" value="Transcribed_RNA"/>
</dbReference>
<evidence type="ECO:0000256" key="4">
    <source>
        <dbReference type="ARBA" id="ARBA00023235"/>
    </source>
</evidence>
<dbReference type="GO" id="GO:0003755">
    <property type="term" value="F:peptidyl-prolyl cis-trans isomerase activity"/>
    <property type="evidence" value="ECO:0007669"/>
    <property type="project" value="UniProtKB-KW"/>
</dbReference>
<proteinExistence type="predicted"/>
<organism evidence="7">
    <name type="scientific">Noctiluca scintillans</name>
    <name type="common">Sea sparkle</name>
    <name type="synonym">Red tide dinoflagellate</name>
    <dbReference type="NCBI Taxonomy" id="2966"/>
    <lineage>
        <taxon>Eukaryota</taxon>
        <taxon>Sar</taxon>
        <taxon>Alveolata</taxon>
        <taxon>Dinophyceae</taxon>
        <taxon>Noctilucales</taxon>
        <taxon>Noctilucaceae</taxon>
        <taxon>Noctiluca</taxon>
    </lineage>
</organism>
<keyword evidence="4 5" id="KW-0413">Isomerase</keyword>
<evidence type="ECO:0000256" key="3">
    <source>
        <dbReference type="ARBA" id="ARBA00023110"/>
    </source>
</evidence>
<protein>
    <recommendedName>
        <fullName evidence="2 5">peptidylprolyl isomerase</fullName>
        <ecNumber evidence="2 5">5.2.1.8</ecNumber>
    </recommendedName>
</protein>
<accession>A0A7S1AYB5</accession>
<dbReference type="InterPro" id="IPR001179">
    <property type="entry name" value="PPIase_FKBP_dom"/>
</dbReference>
<dbReference type="PANTHER" id="PTHR10516">
    <property type="entry name" value="PEPTIDYL-PROLYL CIS-TRANS ISOMERASE"/>
    <property type="match status" value="1"/>
</dbReference>
<comment type="catalytic activity">
    <reaction evidence="1 5">
        <text>[protein]-peptidylproline (omega=180) = [protein]-peptidylproline (omega=0)</text>
        <dbReference type="Rhea" id="RHEA:16237"/>
        <dbReference type="Rhea" id="RHEA-COMP:10747"/>
        <dbReference type="Rhea" id="RHEA-COMP:10748"/>
        <dbReference type="ChEBI" id="CHEBI:83833"/>
        <dbReference type="ChEBI" id="CHEBI:83834"/>
        <dbReference type="EC" id="5.2.1.8"/>
    </reaction>
</comment>
<sequence>MAQAHLLSAFIKLVVLMTRSASVLHVSLVILLADTFTVFADVNSNSSEFQRIRKANTTFRILKEGRNTSAKVFDGDVVTCDSEGTLVSSGKIFWDLKNFRYTAGGTVIPGWDHGAKGMKKGEIREILVPASEGYGEAGFPAMGVPPNEDLRYVLKVLKIQEKDGIRKKKPRTPPTLAADLLKRAKDVEL</sequence>
<evidence type="ECO:0000259" key="6">
    <source>
        <dbReference type="PROSITE" id="PS50059"/>
    </source>
</evidence>
<dbReference type="InterPro" id="IPR050689">
    <property type="entry name" value="FKBP-type_PPIase"/>
</dbReference>
<dbReference type="Pfam" id="PF00254">
    <property type="entry name" value="FKBP_C"/>
    <property type="match status" value="1"/>
</dbReference>